<dbReference type="InterPro" id="IPR004360">
    <property type="entry name" value="Glyas_Fos-R_dOase_dom"/>
</dbReference>
<keyword evidence="2" id="KW-0456">Lyase</keyword>
<dbReference type="InterPro" id="IPR037523">
    <property type="entry name" value="VOC_core"/>
</dbReference>
<protein>
    <submittedName>
        <fullName evidence="2">Putative enzyme related to lactoylglutathione lyase</fullName>
    </submittedName>
</protein>
<dbReference type="AlphaFoldDB" id="A0A4R6SP73"/>
<dbReference type="SUPFAM" id="SSF54593">
    <property type="entry name" value="Glyoxalase/Bleomycin resistance protein/Dihydroxybiphenyl dioxygenase"/>
    <property type="match status" value="1"/>
</dbReference>
<dbReference type="Pfam" id="PF00903">
    <property type="entry name" value="Glyoxalase"/>
    <property type="match status" value="1"/>
</dbReference>
<accession>A0A4R6SP73</accession>
<dbReference type="Gene3D" id="3.10.180.10">
    <property type="entry name" value="2,3-Dihydroxybiphenyl 1,2-Dioxygenase, domain 1"/>
    <property type="match status" value="1"/>
</dbReference>
<evidence type="ECO:0000313" key="2">
    <source>
        <dbReference type="EMBL" id="TDQ05390.1"/>
    </source>
</evidence>
<dbReference type="InterPro" id="IPR029068">
    <property type="entry name" value="Glyas_Bleomycin-R_OHBP_Dase"/>
</dbReference>
<organism evidence="2 3">
    <name type="scientific">Labedaea rhizosphaerae</name>
    <dbReference type="NCBI Taxonomy" id="598644"/>
    <lineage>
        <taxon>Bacteria</taxon>
        <taxon>Bacillati</taxon>
        <taxon>Actinomycetota</taxon>
        <taxon>Actinomycetes</taxon>
        <taxon>Pseudonocardiales</taxon>
        <taxon>Pseudonocardiaceae</taxon>
        <taxon>Labedaea</taxon>
    </lineage>
</organism>
<dbReference type="RefSeq" id="WP_133848150.1">
    <property type="nucleotide sequence ID" value="NZ_SNXZ01000001.1"/>
</dbReference>
<dbReference type="PROSITE" id="PS51819">
    <property type="entry name" value="VOC"/>
    <property type="match status" value="1"/>
</dbReference>
<sequence>MDVTQFRLIAGDFAAQFKFYRDVVGLKPQFDNPDGPYVAFKPEHGSAIALHDRTDLAGVVPDLTPAAGDRALLVLRVDDLDATIAELTERGAGHITAPVELDGRIRCAYLRDPERNLIELQQWLVARNGGPVPPAS</sequence>
<dbReference type="EMBL" id="SNXZ01000001">
    <property type="protein sequence ID" value="TDQ05390.1"/>
    <property type="molecule type" value="Genomic_DNA"/>
</dbReference>
<keyword evidence="3" id="KW-1185">Reference proteome</keyword>
<comment type="caution">
    <text evidence="2">The sequence shown here is derived from an EMBL/GenBank/DDBJ whole genome shotgun (WGS) entry which is preliminary data.</text>
</comment>
<name>A0A4R6SP73_LABRH</name>
<evidence type="ECO:0000259" key="1">
    <source>
        <dbReference type="PROSITE" id="PS51819"/>
    </source>
</evidence>
<reference evidence="2 3" key="1">
    <citation type="submission" date="2019-03" db="EMBL/GenBank/DDBJ databases">
        <title>Genomic Encyclopedia of Type Strains, Phase IV (KMG-IV): sequencing the most valuable type-strain genomes for metagenomic binning, comparative biology and taxonomic classification.</title>
        <authorList>
            <person name="Goeker M."/>
        </authorList>
    </citation>
    <scope>NUCLEOTIDE SEQUENCE [LARGE SCALE GENOMIC DNA]</scope>
    <source>
        <strain evidence="2 3">DSM 45361</strain>
    </source>
</reference>
<proteinExistence type="predicted"/>
<evidence type="ECO:0000313" key="3">
    <source>
        <dbReference type="Proteomes" id="UP000295444"/>
    </source>
</evidence>
<gene>
    <name evidence="2" type="ORF">EV186_1011360</name>
</gene>
<feature type="domain" description="VOC" evidence="1">
    <location>
        <begin position="2"/>
        <end position="123"/>
    </location>
</feature>
<dbReference type="OrthoDB" id="9812656at2"/>
<dbReference type="Proteomes" id="UP000295444">
    <property type="component" value="Unassembled WGS sequence"/>
</dbReference>
<dbReference type="GO" id="GO:0016829">
    <property type="term" value="F:lyase activity"/>
    <property type="evidence" value="ECO:0007669"/>
    <property type="project" value="UniProtKB-KW"/>
</dbReference>